<dbReference type="Gene3D" id="3.10.200.10">
    <property type="entry name" value="Alpha carbonic anhydrase"/>
    <property type="match status" value="1"/>
</dbReference>
<keyword evidence="4" id="KW-1185">Reference proteome</keyword>
<name>A0ABD3CR99_9LAMI</name>
<protein>
    <recommendedName>
        <fullName evidence="2">Alpha-carbonic anhydrase domain-containing protein</fullName>
    </recommendedName>
</protein>
<dbReference type="Proteomes" id="UP001632038">
    <property type="component" value="Unassembled WGS sequence"/>
</dbReference>
<proteinExistence type="predicted"/>
<dbReference type="SUPFAM" id="SSF51069">
    <property type="entry name" value="Carbonic anhydrase"/>
    <property type="match status" value="1"/>
</dbReference>
<evidence type="ECO:0000313" key="3">
    <source>
        <dbReference type="EMBL" id="KAL3632511.1"/>
    </source>
</evidence>
<sequence>MGMNMLRPVFFITCLVFMAVNADNNHPPEEEDESLFAYESKNGKGPEVWGDLSPKWKACKKGTIQSPIDLTDDGVLILPTIGRLRRKYKLALAIMKNRGHDIMVEFEGDAGGAVINGTEYRLQQVHWHTPAEHSRNRIRYEMEVHLVHNNSLGQIAVIGVVYKFGRKDRFLAKLLNSGEAIDHNGTRLGLINPWEIKFGSRKYYLYKGSLTVPPCTGVIWAIIKKVRTVSREQIKALREMVHDGYETNARPIQRLNKRAVFMYRPQLS</sequence>
<dbReference type="PROSITE" id="PS51144">
    <property type="entry name" value="ALPHA_CA_2"/>
    <property type="match status" value="1"/>
</dbReference>
<gene>
    <name evidence="3" type="ORF">CASFOL_025495</name>
</gene>
<dbReference type="InterPro" id="IPR023561">
    <property type="entry name" value="Carbonic_anhydrase_a-class"/>
</dbReference>
<feature type="chain" id="PRO_5044842123" description="Alpha-carbonic anhydrase domain-containing protein" evidence="1">
    <location>
        <begin position="23"/>
        <end position="268"/>
    </location>
</feature>
<feature type="domain" description="Alpha-carbonic anhydrase" evidence="2">
    <location>
        <begin position="34"/>
        <end position="264"/>
    </location>
</feature>
<dbReference type="CDD" id="cd03124">
    <property type="entry name" value="alpha_CA_prokaryotic_like"/>
    <property type="match status" value="1"/>
</dbReference>
<dbReference type="AlphaFoldDB" id="A0ABD3CR99"/>
<organism evidence="3 4">
    <name type="scientific">Castilleja foliolosa</name>
    <dbReference type="NCBI Taxonomy" id="1961234"/>
    <lineage>
        <taxon>Eukaryota</taxon>
        <taxon>Viridiplantae</taxon>
        <taxon>Streptophyta</taxon>
        <taxon>Embryophyta</taxon>
        <taxon>Tracheophyta</taxon>
        <taxon>Spermatophyta</taxon>
        <taxon>Magnoliopsida</taxon>
        <taxon>eudicotyledons</taxon>
        <taxon>Gunneridae</taxon>
        <taxon>Pentapetalae</taxon>
        <taxon>asterids</taxon>
        <taxon>lamiids</taxon>
        <taxon>Lamiales</taxon>
        <taxon>Orobanchaceae</taxon>
        <taxon>Pedicularideae</taxon>
        <taxon>Castillejinae</taxon>
        <taxon>Castilleja</taxon>
    </lineage>
</organism>
<reference evidence="4" key="1">
    <citation type="journal article" date="2024" name="IScience">
        <title>Strigolactones Initiate the Formation of Haustorium-like Structures in Castilleja.</title>
        <authorList>
            <person name="Buerger M."/>
            <person name="Peterson D."/>
            <person name="Chory J."/>
        </authorList>
    </citation>
    <scope>NUCLEOTIDE SEQUENCE [LARGE SCALE GENOMIC DNA]</scope>
</reference>
<dbReference type="InterPro" id="IPR001148">
    <property type="entry name" value="CA_dom"/>
</dbReference>
<dbReference type="EMBL" id="JAVIJP010000032">
    <property type="protein sequence ID" value="KAL3632511.1"/>
    <property type="molecule type" value="Genomic_DNA"/>
</dbReference>
<keyword evidence="1" id="KW-0732">Signal</keyword>
<accession>A0ABD3CR99</accession>
<evidence type="ECO:0000256" key="1">
    <source>
        <dbReference type="SAM" id="SignalP"/>
    </source>
</evidence>
<dbReference type="PANTHER" id="PTHR18952">
    <property type="entry name" value="CARBONIC ANHYDRASE"/>
    <property type="match status" value="1"/>
</dbReference>
<comment type="caution">
    <text evidence="3">The sequence shown here is derived from an EMBL/GenBank/DDBJ whole genome shotgun (WGS) entry which is preliminary data.</text>
</comment>
<evidence type="ECO:0000259" key="2">
    <source>
        <dbReference type="PROSITE" id="PS51144"/>
    </source>
</evidence>
<dbReference type="SMART" id="SM01057">
    <property type="entry name" value="Carb_anhydrase"/>
    <property type="match status" value="1"/>
</dbReference>
<evidence type="ECO:0000313" key="4">
    <source>
        <dbReference type="Proteomes" id="UP001632038"/>
    </source>
</evidence>
<dbReference type="InterPro" id="IPR036398">
    <property type="entry name" value="CA_dom_sf"/>
</dbReference>
<feature type="signal peptide" evidence="1">
    <location>
        <begin position="1"/>
        <end position="22"/>
    </location>
</feature>
<dbReference type="PANTHER" id="PTHR18952:SF271">
    <property type="entry name" value="ALPHA CARBONIC ANHYDRASE 4-RELATED"/>
    <property type="match status" value="1"/>
</dbReference>
<dbReference type="InterPro" id="IPR041891">
    <property type="entry name" value="Alpha_CA_prokaryot-like"/>
</dbReference>
<dbReference type="Pfam" id="PF00194">
    <property type="entry name" value="Carb_anhydrase"/>
    <property type="match status" value="1"/>
</dbReference>